<organism evidence="1">
    <name type="scientific">viral metagenome</name>
    <dbReference type="NCBI Taxonomy" id="1070528"/>
    <lineage>
        <taxon>unclassified sequences</taxon>
        <taxon>metagenomes</taxon>
        <taxon>organismal metagenomes</taxon>
    </lineage>
</organism>
<reference evidence="1" key="1">
    <citation type="journal article" date="2020" name="Nature">
        <title>Giant virus diversity and host interactions through global metagenomics.</title>
        <authorList>
            <person name="Schulz F."/>
            <person name="Roux S."/>
            <person name="Paez-Espino D."/>
            <person name="Jungbluth S."/>
            <person name="Walsh D.A."/>
            <person name="Denef V.J."/>
            <person name="McMahon K.D."/>
            <person name="Konstantinidis K.T."/>
            <person name="Eloe-Fadrosh E.A."/>
            <person name="Kyrpides N.C."/>
            <person name="Woyke T."/>
        </authorList>
    </citation>
    <scope>NUCLEOTIDE SEQUENCE</scope>
    <source>
        <strain evidence="1">GVMAG-S-1041349-163</strain>
    </source>
</reference>
<dbReference type="AlphaFoldDB" id="A0A6C0JPZ5"/>
<evidence type="ECO:0000313" key="1">
    <source>
        <dbReference type="EMBL" id="QHU07822.1"/>
    </source>
</evidence>
<proteinExistence type="predicted"/>
<sequence length="155" mass="17492">MNTESDNRVYIDILYSNIILGCQFAVFYSRNIIPLVDNNIVLTNIVPNKFIKSINGNLTLSRNKKYFIKTQIENVTFLNHIGLLDLQWFYEKSEAVEPLGDQISVRGIGDLNPQYGFESSDIIFTTSKSSTLLLNILNLSNVKSIGKISVTVNII</sequence>
<protein>
    <submittedName>
        <fullName evidence="1">Uncharacterized protein</fullName>
    </submittedName>
</protein>
<dbReference type="EMBL" id="MN740687">
    <property type="protein sequence ID" value="QHU07822.1"/>
    <property type="molecule type" value="Genomic_DNA"/>
</dbReference>
<accession>A0A6C0JPZ5</accession>
<name>A0A6C0JPZ5_9ZZZZ</name>